<gene>
    <name evidence="1" type="ORF">AGR7A_pAt20227</name>
</gene>
<accession>A0A1S7U929</accession>
<dbReference type="EMBL" id="FCNP01000049">
    <property type="protein sequence ID" value="CVI63430.1"/>
    <property type="molecule type" value="Genomic_DNA"/>
</dbReference>
<organism evidence="1 2">
    <name type="scientific">Agrobacterium deltaense NCPPB 1641</name>
    <dbReference type="NCBI Taxonomy" id="1183425"/>
    <lineage>
        <taxon>Bacteria</taxon>
        <taxon>Pseudomonadati</taxon>
        <taxon>Pseudomonadota</taxon>
        <taxon>Alphaproteobacteria</taxon>
        <taxon>Hyphomicrobiales</taxon>
        <taxon>Rhizobiaceae</taxon>
        <taxon>Rhizobium/Agrobacterium group</taxon>
        <taxon>Agrobacterium</taxon>
    </lineage>
</organism>
<evidence type="ECO:0000313" key="1">
    <source>
        <dbReference type="EMBL" id="CVI63430.1"/>
    </source>
</evidence>
<protein>
    <submittedName>
        <fullName evidence="1">Uncharacterized protein</fullName>
    </submittedName>
</protein>
<dbReference type="AlphaFoldDB" id="A0A1S7U929"/>
<proteinExistence type="predicted"/>
<sequence>MIDKKLCFNGSYGAIHGANIAISANATMTQNATVVEAFENIMRFKTFGLAWTATGVFISTVAMA</sequence>
<keyword evidence="2" id="KW-1185">Reference proteome</keyword>
<comment type="caution">
    <text evidence="1">The sequence shown here is derived from an EMBL/GenBank/DDBJ whole genome shotgun (WGS) entry which is preliminary data.</text>
</comment>
<reference evidence="1" key="1">
    <citation type="submission" date="2016-01" db="EMBL/GenBank/DDBJ databases">
        <authorList>
            <person name="Regsiter A."/>
            <person name="william w."/>
        </authorList>
    </citation>
    <scope>NUCLEOTIDE SEQUENCE</scope>
    <source>
        <strain evidence="1">NCPPB 1641</strain>
    </source>
</reference>
<dbReference type="Proteomes" id="UP000192140">
    <property type="component" value="Unassembled WGS sequence"/>
</dbReference>
<evidence type="ECO:0000313" key="2">
    <source>
        <dbReference type="Proteomes" id="UP000192140"/>
    </source>
</evidence>
<name>A0A1S7U929_9HYPH</name>